<dbReference type="SUPFAM" id="SSF52402">
    <property type="entry name" value="Adenine nucleotide alpha hydrolases-like"/>
    <property type="match status" value="1"/>
</dbReference>
<evidence type="ECO:0000256" key="6">
    <source>
        <dbReference type="ARBA" id="ARBA00048741"/>
    </source>
</evidence>
<dbReference type="GO" id="GO:0006529">
    <property type="term" value="P:asparagine biosynthetic process"/>
    <property type="evidence" value="ECO:0007669"/>
    <property type="project" value="InterPro"/>
</dbReference>
<dbReference type="CDD" id="cd01991">
    <property type="entry name" value="Asn_synthase_B_C"/>
    <property type="match status" value="1"/>
</dbReference>
<comment type="pathway">
    <text evidence="1">Amino-acid biosynthesis; L-asparagine biosynthesis; L-asparagine from L-aspartate (L-Gln route): step 1/1.</text>
</comment>
<keyword evidence="5" id="KW-0067">ATP-binding</keyword>
<dbReference type="InterPro" id="IPR001962">
    <property type="entry name" value="Asn_synthase"/>
</dbReference>
<reference evidence="10 11" key="1">
    <citation type="submission" date="2019-12" db="EMBL/GenBank/DDBJ databases">
        <title>Novel species isolated from a subtropical stream in China.</title>
        <authorList>
            <person name="Lu H."/>
        </authorList>
    </citation>
    <scope>NUCLEOTIDE SEQUENCE [LARGE SCALE GENOMIC DNA]</scope>
    <source>
        <strain evidence="10 11">FT127W</strain>
    </source>
</reference>
<evidence type="ECO:0000256" key="3">
    <source>
        <dbReference type="ARBA" id="ARBA00012737"/>
    </source>
</evidence>
<dbReference type="EC" id="6.3.5.4" evidence="3"/>
<dbReference type="InterPro" id="IPR029055">
    <property type="entry name" value="Ntn_hydrolases_N"/>
</dbReference>
<dbReference type="InterPro" id="IPR014729">
    <property type="entry name" value="Rossmann-like_a/b/a_fold"/>
</dbReference>
<dbReference type="EMBL" id="WWCU01000060">
    <property type="protein sequence ID" value="MYN11214.1"/>
    <property type="molecule type" value="Genomic_DNA"/>
</dbReference>
<dbReference type="GO" id="GO:0005524">
    <property type="term" value="F:ATP binding"/>
    <property type="evidence" value="ECO:0007669"/>
    <property type="project" value="UniProtKB-KW"/>
</dbReference>
<dbReference type="SUPFAM" id="SSF56235">
    <property type="entry name" value="N-terminal nucleophile aminohydrolases (Ntn hydrolases)"/>
    <property type="match status" value="1"/>
</dbReference>
<dbReference type="Proteomes" id="UP000450676">
    <property type="component" value="Unassembled WGS sequence"/>
</dbReference>
<evidence type="ECO:0000313" key="11">
    <source>
        <dbReference type="Proteomes" id="UP000450676"/>
    </source>
</evidence>
<accession>A0A7X4KPB5</accession>
<evidence type="ECO:0000256" key="2">
    <source>
        <dbReference type="ARBA" id="ARBA00005752"/>
    </source>
</evidence>
<dbReference type="Gene3D" id="3.40.50.620">
    <property type="entry name" value="HUPs"/>
    <property type="match status" value="1"/>
</dbReference>
<dbReference type="PANTHER" id="PTHR43284">
    <property type="entry name" value="ASPARAGINE SYNTHETASE (GLUTAMINE-HYDROLYZING)"/>
    <property type="match status" value="1"/>
</dbReference>
<dbReference type="InterPro" id="IPR017932">
    <property type="entry name" value="GATase_2_dom"/>
</dbReference>
<dbReference type="AlphaFoldDB" id="A0A7X4KPB5"/>
<feature type="site" description="Important for beta-aspartyl-AMP intermediate formation" evidence="7">
    <location>
        <position position="350"/>
    </location>
</feature>
<keyword evidence="11" id="KW-1185">Reference proteome</keyword>
<name>A0A7X4KPB5_9BURK</name>
<comment type="caution">
    <text evidence="10">The sequence shown here is derived from an EMBL/GenBank/DDBJ whole genome shotgun (WGS) entry which is preliminary data.</text>
</comment>
<proteinExistence type="inferred from homology"/>
<gene>
    <name evidence="10" type="ORF">GTP77_28270</name>
</gene>
<sequence length="614" mass="67033">MSGICGWIGHGHGAAENRALVEAMAAPLARFDGSAVQAMAGNASALALAAGVDCAHSLQRDGVAIALWGDVRLRDAARREQAAAEGMGAALLSLWKQGAEALCNGLVGAFALAVVDERAGEALLAIDRMGTHPLAWQLAGETLVFGSSADSLVRHPLTPARLDPQGLYNYVYFHMVPAPGTVYQGQQRLLPGTYLRYRQGRVEQQTYWRMQFQEDGKRPFAELKDEFREVLRSSVRDACGTQPVGAFLSGGTDSSTLAGILCEVGGKPAKTYSIGFEAQGYDEMEYARIASRHFGTEHHEYYVTPADVADAIPHMAQAFDQPFGNASAVPAYYCARMARADGVARMFGGDGGDELFGGNERYSKQQVFALYERVPELLRKALLEPAVFNFPGGGRVQLLRKARSYIEQASVPMPARLETYNLLGRYGPAQVFTDDFLAGADTGQPLAGLSATYGLSDAPSLINRMLALDLKVTLADNDLPKVMRACELAGMEVAFPFLSEQMVAFSAGLTPQQKLNGTQLRYFFKEALRDFLPNEIITKQKHGFGLPFGVWLQQTPQLQALAADSLSDLKRRGIVRADFIDLLLGQHLAEHASYHGTMVWVLMMLEQWFRQRAH</sequence>
<protein>
    <recommendedName>
        <fullName evidence="3">asparagine synthase (glutamine-hydrolyzing)</fullName>
        <ecNumber evidence="3">6.3.5.4</ecNumber>
    </recommendedName>
</protein>
<feature type="domain" description="Glutamine amidotransferase type-2" evidence="9">
    <location>
        <begin position="90"/>
        <end position="153"/>
    </location>
</feature>
<dbReference type="PIRSF" id="PIRSF001589">
    <property type="entry name" value="Asn_synthetase_glu-h"/>
    <property type="match status" value="1"/>
</dbReference>
<evidence type="ECO:0000256" key="5">
    <source>
        <dbReference type="ARBA" id="ARBA00022840"/>
    </source>
</evidence>
<dbReference type="Gene3D" id="3.60.20.10">
    <property type="entry name" value="Glutamine Phosphoribosylpyrophosphate, subunit 1, domain 1"/>
    <property type="match status" value="1"/>
</dbReference>
<dbReference type="PANTHER" id="PTHR43284:SF1">
    <property type="entry name" value="ASPARAGINE SYNTHETASE"/>
    <property type="match status" value="1"/>
</dbReference>
<evidence type="ECO:0000256" key="7">
    <source>
        <dbReference type="PIRSR" id="PIRSR001589-3"/>
    </source>
</evidence>
<evidence type="ECO:0000313" key="10">
    <source>
        <dbReference type="EMBL" id="MYN11214.1"/>
    </source>
</evidence>
<evidence type="ECO:0000259" key="8">
    <source>
        <dbReference type="Pfam" id="PF00733"/>
    </source>
</evidence>
<dbReference type="RefSeq" id="WP_161075485.1">
    <property type="nucleotide sequence ID" value="NZ_CP086370.1"/>
</dbReference>
<dbReference type="InterPro" id="IPR051786">
    <property type="entry name" value="ASN_synthetase/amidase"/>
</dbReference>
<comment type="catalytic activity">
    <reaction evidence="6">
        <text>L-aspartate + L-glutamine + ATP + H2O = L-asparagine + L-glutamate + AMP + diphosphate + H(+)</text>
        <dbReference type="Rhea" id="RHEA:12228"/>
        <dbReference type="ChEBI" id="CHEBI:15377"/>
        <dbReference type="ChEBI" id="CHEBI:15378"/>
        <dbReference type="ChEBI" id="CHEBI:29985"/>
        <dbReference type="ChEBI" id="CHEBI:29991"/>
        <dbReference type="ChEBI" id="CHEBI:30616"/>
        <dbReference type="ChEBI" id="CHEBI:33019"/>
        <dbReference type="ChEBI" id="CHEBI:58048"/>
        <dbReference type="ChEBI" id="CHEBI:58359"/>
        <dbReference type="ChEBI" id="CHEBI:456215"/>
        <dbReference type="EC" id="6.3.5.4"/>
    </reaction>
</comment>
<evidence type="ECO:0000259" key="9">
    <source>
        <dbReference type="Pfam" id="PF13537"/>
    </source>
</evidence>
<feature type="domain" description="Asparagine synthetase" evidence="8">
    <location>
        <begin position="226"/>
        <end position="610"/>
    </location>
</feature>
<comment type="similarity">
    <text evidence="2">Belongs to the asparagine synthetase family.</text>
</comment>
<dbReference type="Pfam" id="PF13537">
    <property type="entry name" value="GATase_7"/>
    <property type="match status" value="1"/>
</dbReference>
<dbReference type="GO" id="GO:0004066">
    <property type="term" value="F:asparagine synthase (glutamine-hydrolyzing) activity"/>
    <property type="evidence" value="ECO:0007669"/>
    <property type="project" value="UniProtKB-EC"/>
</dbReference>
<evidence type="ECO:0000256" key="1">
    <source>
        <dbReference type="ARBA" id="ARBA00005187"/>
    </source>
</evidence>
<evidence type="ECO:0000256" key="4">
    <source>
        <dbReference type="ARBA" id="ARBA00022741"/>
    </source>
</evidence>
<dbReference type="Pfam" id="PF00733">
    <property type="entry name" value="Asn_synthase"/>
    <property type="match status" value="1"/>
</dbReference>
<dbReference type="InterPro" id="IPR006426">
    <property type="entry name" value="Asn_synth_AEB"/>
</dbReference>
<dbReference type="GO" id="GO:0005829">
    <property type="term" value="C:cytosol"/>
    <property type="evidence" value="ECO:0007669"/>
    <property type="project" value="TreeGrafter"/>
</dbReference>
<keyword evidence="4" id="KW-0547">Nucleotide-binding</keyword>
<organism evidence="10 11">
    <name type="scientific">Pseudoduganella aquatica</name>
    <dbReference type="NCBI Taxonomy" id="2660641"/>
    <lineage>
        <taxon>Bacteria</taxon>
        <taxon>Pseudomonadati</taxon>
        <taxon>Pseudomonadota</taxon>
        <taxon>Betaproteobacteria</taxon>
        <taxon>Burkholderiales</taxon>
        <taxon>Oxalobacteraceae</taxon>
        <taxon>Telluria group</taxon>
        <taxon>Pseudoduganella</taxon>
    </lineage>
</organism>